<dbReference type="KEGG" id="lala:AB8B28_07255"/>
<dbReference type="RefSeq" id="WP_369714997.1">
    <property type="nucleotide sequence ID" value="NZ_CP165647.1"/>
</dbReference>
<dbReference type="AlphaFoldDB" id="A0AB39V2L7"/>
<keyword evidence="2" id="KW-0732">Signal</keyword>
<dbReference type="PROSITE" id="PS51257">
    <property type="entry name" value="PROKAR_LIPOPROTEIN"/>
    <property type="match status" value="1"/>
</dbReference>
<reference evidence="3" key="1">
    <citation type="submission" date="2024-07" db="EMBL/GenBank/DDBJ databases">
        <authorList>
            <person name="Li X.-J."/>
            <person name="Wang X."/>
        </authorList>
    </citation>
    <scope>NUCLEOTIDE SEQUENCE</scope>
    <source>
        <strain evidence="3">HSP-536</strain>
    </source>
</reference>
<proteinExistence type="predicted"/>
<keyword evidence="1" id="KW-0175">Coiled coil</keyword>
<gene>
    <name evidence="3" type="ORF">AB8B28_07255</name>
</gene>
<feature type="chain" id="PRO_5044277718" description="Lipoprotein" evidence="2">
    <location>
        <begin position="23"/>
        <end position="66"/>
    </location>
</feature>
<sequence>MYKKILISILMFSFLIMSCGNSKLNDEEKKIVNEAKTEVKELKKILQKRKRKNCLKKVEYKMRKKL</sequence>
<evidence type="ECO:0008006" key="4">
    <source>
        <dbReference type="Google" id="ProtNLM"/>
    </source>
</evidence>
<evidence type="ECO:0000256" key="2">
    <source>
        <dbReference type="SAM" id="SignalP"/>
    </source>
</evidence>
<feature type="signal peptide" evidence="2">
    <location>
        <begin position="1"/>
        <end position="22"/>
    </location>
</feature>
<name>A0AB39V2L7_9FUSO</name>
<protein>
    <recommendedName>
        <fullName evidence="4">Lipoprotein</fullName>
    </recommendedName>
</protein>
<accession>A0AB39V2L7</accession>
<evidence type="ECO:0000313" key="3">
    <source>
        <dbReference type="EMBL" id="XDU61453.1"/>
    </source>
</evidence>
<dbReference type="EMBL" id="CP165647">
    <property type="protein sequence ID" value="XDU61453.1"/>
    <property type="molecule type" value="Genomic_DNA"/>
</dbReference>
<organism evidence="3">
    <name type="scientific">Leptotrichia alba</name>
    <dbReference type="NCBI Taxonomy" id="3239304"/>
    <lineage>
        <taxon>Bacteria</taxon>
        <taxon>Fusobacteriati</taxon>
        <taxon>Fusobacteriota</taxon>
        <taxon>Fusobacteriia</taxon>
        <taxon>Fusobacteriales</taxon>
        <taxon>Leptotrichiaceae</taxon>
        <taxon>Leptotrichia</taxon>
    </lineage>
</organism>
<feature type="coiled-coil region" evidence="1">
    <location>
        <begin position="25"/>
        <end position="52"/>
    </location>
</feature>
<evidence type="ECO:0000256" key="1">
    <source>
        <dbReference type="SAM" id="Coils"/>
    </source>
</evidence>